<feature type="domain" description="FAD-binding" evidence="3">
    <location>
        <begin position="6"/>
        <end position="334"/>
    </location>
</feature>
<dbReference type="Gene3D" id="3.30.9.10">
    <property type="entry name" value="D-Amino Acid Oxidase, subunit A, domain 2"/>
    <property type="match status" value="1"/>
</dbReference>
<dbReference type="RefSeq" id="WP_164462020.1">
    <property type="nucleotide sequence ID" value="NZ_JACIJB010000007.1"/>
</dbReference>
<evidence type="ECO:0000259" key="3">
    <source>
        <dbReference type="Pfam" id="PF01494"/>
    </source>
</evidence>
<keyword evidence="5" id="KW-1185">Reference proteome</keyword>
<dbReference type="EMBL" id="JACIJB010000007">
    <property type="protein sequence ID" value="MBB5661017.1"/>
    <property type="molecule type" value="Genomic_DNA"/>
</dbReference>
<sequence>MMRTSDIAVVGAGPAGLAVATLLARAGHRVVVHERFDQAAPVGAGFMLQPTGLAVLDAMGLTAEVEALAQPIDRLFGREARRGRIVLDVGYAALSRPRRALGVHRATLFHVIHRAALDAGVTLETGRAIVGADAGRLTDASGRTGPAFDLVVDASGARSALAASHGSRRHELAYGALWATVPWPGAPFDPHALEQVYRGAAKMIGVLPVGRQPGRDQRLATFFWSLKTASYADWRAAGLDVWKAEVRTLWPEVAPVLDSLTDADQLTLARYGHHTLARPVADRLSVIGDAAHSTSPQLGQGVNMGLLDAFALSQALADHADLDQALAAYAAARRWHIRLYQALSLGFTPFYQADGRLLPWVRDHVLGKLARLPLADRLLAATVSGLLLDPRPRTLARAPGLR</sequence>
<accession>A0A7W9A3Y0</accession>
<evidence type="ECO:0000313" key="5">
    <source>
        <dbReference type="Proteomes" id="UP000548978"/>
    </source>
</evidence>
<dbReference type="Proteomes" id="UP000548978">
    <property type="component" value="Unassembled WGS sequence"/>
</dbReference>
<gene>
    <name evidence="4" type="ORF">FHS65_001775</name>
</gene>
<evidence type="ECO:0000313" key="4">
    <source>
        <dbReference type="EMBL" id="MBB5661017.1"/>
    </source>
</evidence>
<evidence type="ECO:0000256" key="2">
    <source>
        <dbReference type="ARBA" id="ARBA00023027"/>
    </source>
</evidence>
<dbReference type="InterPro" id="IPR002938">
    <property type="entry name" value="FAD-bd"/>
</dbReference>
<dbReference type="GO" id="GO:0016491">
    <property type="term" value="F:oxidoreductase activity"/>
    <property type="evidence" value="ECO:0007669"/>
    <property type="project" value="UniProtKB-KW"/>
</dbReference>
<proteinExistence type="predicted"/>
<reference evidence="4 5" key="1">
    <citation type="submission" date="2020-08" db="EMBL/GenBank/DDBJ databases">
        <title>Genomic Encyclopedia of Type Strains, Phase IV (KMG-IV): sequencing the most valuable type-strain genomes for metagenomic binning, comparative biology and taxonomic classification.</title>
        <authorList>
            <person name="Goeker M."/>
        </authorList>
    </citation>
    <scope>NUCLEOTIDE SEQUENCE [LARGE SCALE GENOMIC DNA]</scope>
    <source>
        <strain evidence="4 5">DSM 24448</strain>
    </source>
</reference>
<dbReference type="AlphaFoldDB" id="A0A7W9A3Y0"/>
<dbReference type="InterPro" id="IPR036188">
    <property type="entry name" value="FAD/NAD-bd_sf"/>
</dbReference>
<name>A0A7W9A3Y0_9CAUL</name>
<comment type="caution">
    <text evidence="4">The sequence shown here is derived from an EMBL/GenBank/DDBJ whole genome shotgun (WGS) entry which is preliminary data.</text>
</comment>
<keyword evidence="2" id="KW-0520">NAD</keyword>
<dbReference type="SUPFAM" id="SSF51905">
    <property type="entry name" value="FAD/NAD(P)-binding domain"/>
    <property type="match status" value="1"/>
</dbReference>
<organism evidence="4 5">
    <name type="scientific">Brevundimonas halotolerans</name>
    <dbReference type="NCBI Taxonomy" id="69670"/>
    <lineage>
        <taxon>Bacteria</taxon>
        <taxon>Pseudomonadati</taxon>
        <taxon>Pseudomonadota</taxon>
        <taxon>Alphaproteobacteria</taxon>
        <taxon>Caulobacterales</taxon>
        <taxon>Caulobacteraceae</taxon>
        <taxon>Brevundimonas</taxon>
    </lineage>
</organism>
<evidence type="ECO:0000256" key="1">
    <source>
        <dbReference type="ARBA" id="ARBA00023002"/>
    </source>
</evidence>
<dbReference type="Gene3D" id="3.50.50.60">
    <property type="entry name" value="FAD/NAD(P)-binding domain"/>
    <property type="match status" value="1"/>
</dbReference>
<protein>
    <submittedName>
        <fullName evidence="4">2-polyprenyl-6-methoxyphenol hydroxylase-like FAD-dependent oxidoreductase</fullName>
    </submittedName>
</protein>
<dbReference type="PANTHER" id="PTHR43476">
    <property type="entry name" value="3-(3-HYDROXY-PHENYL)PROPIONATE/3-HYDROXYCINNAMIC ACID HYDROXYLASE"/>
    <property type="match status" value="1"/>
</dbReference>
<keyword evidence="1" id="KW-0560">Oxidoreductase</keyword>
<dbReference type="PRINTS" id="PR00420">
    <property type="entry name" value="RNGMNOXGNASE"/>
</dbReference>
<dbReference type="Pfam" id="PF01494">
    <property type="entry name" value="FAD_binding_3"/>
    <property type="match status" value="1"/>
</dbReference>
<dbReference type="PANTHER" id="PTHR43476:SF4">
    <property type="entry name" value="BLR0106 PROTEIN"/>
    <property type="match status" value="1"/>
</dbReference>
<dbReference type="GO" id="GO:0071949">
    <property type="term" value="F:FAD binding"/>
    <property type="evidence" value="ECO:0007669"/>
    <property type="project" value="InterPro"/>
</dbReference>
<dbReference type="InterPro" id="IPR050631">
    <property type="entry name" value="PheA/TfdB_FAD_monoxygenase"/>
</dbReference>